<keyword evidence="2" id="KW-0862">Zinc</keyword>
<dbReference type="GO" id="GO:0006154">
    <property type="term" value="P:adenosine catabolic process"/>
    <property type="evidence" value="ECO:0007669"/>
    <property type="project" value="TreeGrafter"/>
</dbReference>
<accession>A0A498SQT3</accession>
<evidence type="ECO:0008006" key="6">
    <source>
        <dbReference type="Google" id="ProtNLM"/>
    </source>
</evidence>
<dbReference type="InterPro" id="IPR006330">
    <property type="entry name" value="Ado/ade_deaminase"/>
</dbReference>
<gene>
    <name evidence="4" type="ORF">NAV_LOCUS7199</name>
</gene>
<evidence type="ECO:0000313" key="5">
    <source>
        <dbReference type="Proteomes" id="UP000276991"/>
    </source>
</evidence>
<dbReference type="STRING" id="6277.A0A498SQT3"/>
<evidence type="ECO:0000256" key="3">
    <source>
        <dbReference type="ARBA" id="ARBA00023080"/>
    </source>
</evidence>
<reference evidence="4 5" key="1">
    <citation type="submission" date="2018-08" db="EMBL/GenBank/DDBJ databases">
        <authorList>
            <person name="Laetsch R D."/>
            <person name="Stevens L."/>
            <person name="Kumar S."/>
            <person name="Blaxter L. M."/>
        </authorList>
    </citation>
    <scope>NUCLEOTIDE SEQUENCE [LARGE SCALE GENOMIC DNA]</scope>
</reference>
<dbReference type="InterPro" id="IPR032466">
    <property type="entry name" value="Metal_Hydrolase"/>
</dbReference>
<evidence type="ECO:0000313" key="4">
    <source>
        <dbReference type="EMBL" id="VBB32408.1"/>
    </source>
</evidence>
<dbReference type="GO" id="GO:0046103">
    <property type="term" value="P:inosine biosynthetic process"/>
    <property type="evidence" value="ECO:0007669"/>
    <property type="project" value="TreeGrafter"/>
</dbReference>
<name>A0A498SQT3_ACAVI</name>
<keyword evidence="5" id="KW-1185">Reference proteome</keyword>
<dbReference type="EMBL" id="UPTC01001699">
    <property type="protein sequence ID" value="VBB32408.1"/>
    <property type="molecule type" value="Genomic_DNA"/>
</dbReference>
<dbReference type="GO" id="GO:0009117">
    <property type="term" value="P:nucleotide metabolic process"/>
    <property type="evidence" value="ECO:0007669"/>
    <property type="project" value="UniProtKB-KW"/>
</dbReference>
<sequence length="360" mass="42807">MPKCEFNVRWEACIRRSIQRSLEDHRRVVGKSELTTEQRKLLWAYGKPRDLKEALQSMSIVYDMVRLQEQITLDIVKYYRADNVLYLEIHVNPCVNNELSPEIFLRKMIQAISFAKSAHRNMTVKILLIAELEESIERVQEVIDLVLIFGRTRRNQNLPDSDIIHGVEIVFVDSNEYDMYQLKKMIEFIRQESDLLIIFNLAKMSNNMNQLYDILSMRPDRLCNAEILNQNQNEIDQRIITDRLLSMKLPIVLQTGYSMLLGCTLSDEYYQLATVMDLKPSDIYELSLTASFFTEKTPRIKRRNLFPFAYQYDQFAELYMLENSTEWKLQILRDCKLFLSRPLTCKRKQRRRRIIDLLYV</sequence>
<evidence type="ECO:0000256" key="2">
    <source>
        <dbReference type="ARBA" id="ARBA00022833"/>
    </source>
</evidence>
<proteinExistence type="inferred from homology"/>
<dbReference type="OrthoDB" id="272271at2759"/>
<dbReference type="SUPFAM" id="SSF51556">
    <property type="entry name" value="Metallo-dependent hydrolases"/>
    <property type="match status" value="1"/>
</dbReference>
<dbReference type="PANTHER" id="PTHR11409">
    <property type="entry name" value="ADENOSINE DEAMINASE"/>
    <property type="match status" value="1"/>
</dbReference>
<dbReference type="Gene3D" id="3.20.20.140">
    <property type="entry name" value="Metal-dependent hydrolases"/>
    <property type="match status" value="1"/>
</dbReference>
<evidence type="ECO:0000256" key="1">
    <source>
        <dbReference type="ARBA" id="ARBA00006676"/>
    </source>
</evidence>
<dbReference type="Proteomes" id="UP000276991">
    <property type="component" value="Unassembled WGS sequence"/>
</dbReference>
<protein>
    <recommendedName>
        <fullName evidence="6">Adenosine deaminase domain-containing protein</fullName>
    </recommendedName>
</protein>
<dbReference type="GO" id="GO:0004000">
    <property type="term" value="F:adenosine deaminase activity"/>
    <property type="evidence" value="ECO:0007669"/>
    <property type="project" value="TreeGrafter"/>
</dbReference>
<organism evidence="4 5">
    <name type="scientific">Acanthocheilonema viteae</name>
    <name type="common">Filarial nematode worm</name>
    <name type="synonym">Dipetalonema viteae</name>
    <dbReference type="NCBI Taxonomy" id="6277"/>
    <lineage>
        <taxon>Eukaryota</taxon>
        <taxon>Metazoa</taxon>
        <taxon>Ecdysozoa</taxon>
        <taxon>Nematoda</taxon>
        <taxon>Chromadorea</taxon>
        <taxon>Rhabditida</taxon>
        <taxon>Spirurina</taxon>
        <taxon>Spiruromorpha</taxon>
        <taxon>Filarioidea</taxon>
        <taxon>Onchocercidae</taxon>
        <taxon>Acanthocheilonema</taxon>
    </lineage>
</organism>
<comment type="similarity">
    <text evidence="1">Belongs to the metallo-dependent hydrolases superfamily. Adenosine and AMP deaminases family.</text>
</comment>
<keyword evidence="3" id="KW-0546">Nucleotide metabolism</keyword>
<dbReference type="AlphaFoldDB" id="A0A498SQT3"/>
<dbReference type="PANTHER" id="PTHR11409:SF42">
    <property type="entry name" value="ADENOSINE DEAMINASE-LIKE PROTEIN"/>
    <property type="match status" value="1"/>
</dbReference>